<keyword evidence="2" id="KW-1185">Reference proteome</keyword>
<protein>
    <submittedName>
        <fullName evidence="1">Uncharacterized protein</fullName>
    </submittedName>
</protein>
<name>A0A5N7MK37_9HYPH</name>
<dbReference type="OrthoDB" id="7544217at2"/>
<gene>
    <name evidence="1" type="ORF">FS320_20020</name>
</gene>
<dbReference type="RefSeq" id="WP_152713659.1">
    <property type="nucleotide sequence ID" value="NZ_VOSJ01000090.1"/>
</dbReference>
<dbReference type="EMBL" id="VOSK01000088">
    <property type="protein sequence ID" value="MPR27415.1"/>
    <property type="molecule type" value="Genomic_DNA"/>
</dbReference>
<organism evidence="1 2">
    <name type="scientific">Microvirga tunisiensis</name>
    <dbReference type="NCBI Taxonomy" id="2108360"/>
    <lineage>
        <taxon>Bacteria</taxon>
        <taxon>Pseudomonadati</taxon>
        <taxon>Pseudomonadota</taxon>
        <taxon>Alphaproteobacteria</taxon>
        <taxon>Hyphomicrobiales</taxon>
        <taxon>Methylobacteriaceae</taxon>
        <taxon>Microvirga</taxon>
    </lineage>
</organism>
<sequence>MAHKEAVYVAKADAIGLLLDDLETNPDPRAHTVLDLGKSLQEAAGDATEITILGGYYSRSWLIELFKRLPRSRRRNCRVRIAVGSDATITLPLVWEDMRAVRAHLLKLGYPNPQVCVVGRRPVHFHTKLFRFLKTTQPSWFIGSANPGSDRHELMMRLVGRHKGLSQYVEAVFDGALSVTERQPQREPPRTLRDFFLDGVLCHKPPAQRLFVFDAYRLSPEDRSKINARIGEGSGVDHAKPSTSGFGFGLLSAIGMEAGSFLDEDETAIRTRVRDYGLDTVFGLWLPRTYAAKVETSIRDQRRSLGNQLSVIGAKLSDPEVKQNAMEGFQDYVSSMDRYLAELDIKPKPIKDRDGSFARLLAVRTRNLSNAGYVERHSRLVTFAPMFDAWLEPRVATEFERSFFEELAWRAQALRRAKIVRALLDGIDVDDGWTEDGDLPQALSAKLKRSGWEDEEWEA</sequence>
<evidence type="ECO:0000313" key="1">
    <source>
        <dbReference type="EMBL" id="MPR27415.1"/>
    </source>
</evidence>
<comment type="caution">
    <text evidence="1">The sequence shown here is derived from an EMBL/GenBank/DDBJ whole genome shotgun (WGS) entry which is preliminary data.</text>
</comment>
<reference evidence="1 2" key="1">
    <citation type="journal article" date="2019" name="Syst. Appl. Microbiol.">
        <title>Microvirga tunisiensis sp. nov., a root nodule symbiotic bacterium isolated from Lupinus micranthus and L. luteus grown in Northern Tunisia.</title>
        <authorList>
            <person name="Msaddak A."/>
            <person name="Rejili M."/>
            <person name="Duran D."/>
            <person name="Mars M."/>
            <person name="Palacios J.M."/>
            <person name="Ruiz-Argueso T."/>
            <person name="Rey L."/>
            <person name="Imperial J."/>
        </authorList>
    </citation>
    <scope>NUCLEOTIDE SEQUENCE [LARGE SCALE GENOMIC DNA]</scope>
    <source>
        <strain evidence="1 2">Lmie10</strain>
    </source>
</reference>
<evidence type="ECO:0000313" key="2">
    <source>
        <dbReference type="Proteomes" id="UP000403266"/>
    </source>
</evidence>
<accession>A0A5N7MK37</accession>
<dbReference type="Proteomes" id="UP000403266">
    <property type="component" value="Unassembled WGS sequence"/>
</dbReference>
<dbReference type="AlphaFoldDB" id="A0A5N7MK37"/>
<proteinExistence type="predicted"/>
<dbReference type="Gene3D" id="3.30.870.10">
    <property type="entry name" value="Endonuclease Chain A"/>
    <property type="match status" value="1"/>
</dbReference>